<dbReference type="EMBL" id="BDSP01000177">
    <property type="protein sequence ID" value="GAX22066.1"/>
    <property type="molecule type" value="Genomic_DNA"/>
</dbReference>
<dbReference type="AlphaFoldDB" id="A0A1Z5K767"/>
<feature type="signal peptide" evidence="2">
    <location>
        <begin position="1"/>
        <end position="21"/>
    </location>
</feature>
<feature type="coiled-coil region" evidence="1">
    <location>
        <begin position="33"/>
        <end position="89"/>
    </location>
</feature>
<evidence type="ECO:0000256" key="1">
    <source>
        <dbReference type="SAM" id="Coils"/>
    </source>
</evidence>
<dbReference type="Proteomes" id="UP000198406">
    <property type="component" value="Unassembled WGS sequence"/>
</dbReference>
<dbReference type="OrthoDB" id="47729at2759"/>
<dbReference type="InParanoid" id="A0A1Z5K767"/>
<keyword evidence="2" id="KW-0732">Signal</keyword>
<proteinExistence type="predicted"/>
<feature type="chain" id="PRO_5012509548" evidence="2">
    <location>
        <begin position="22"/>
        <end position="119"/>
    </location>
</feature>
<keyword evidence="4" id="KW-1185">Reference proteome</keyword>
<organism evidence="3 4">
    <name type="scientific">Fistulifera solaris</name>
    <name type="common">Oleaginous diatom</name>
    <dbReference type="NCBI Taxonomy" id="1519565"/>
    <lineage>
        <taxon>Eukaryota</taxon>
        <taxon>Sar</taxon>
        <taxon>Stramenopiles</taxon>
        <taxon>Ochrophyta</taxon>
        <taxon>Bacillariophyta</taxon>
        <taxon>Bacillariophyceae</taxon>
        <taxon>Bacillariophycidae</taxon>
        <taxon>Naviculales</taxon>
        <taxon>Naviculaceae</taxon>
        <taxon>Fistulifera</taxon>
    </lineage>
</organism>
<name>A0A1Z5K767_FISSO</name>
<sequence>MLNLNRSILFLATLFLGSSIAETDLWTTREELLASHKARSDQLEKLLLDAKQRVADHKSGTRLLTDEELAKMEKKVEVFTKKIEKMRTIPDEHEVERILAREREMKRRSDERRRAREEL</sequence>
<evidence type="ECO:0000313" key="3">
    <source>
        <dbReference type="EMBL" id="GAX22066.1"/>
    </source>
</evidence>
<evidence type="ECO:0000313" key="4">
    <source>
        <dbReference type="Proteomes" id="UP000198406"/>
    </source>
</evidence>
<gene>
    <name evidence="3" type="ORF">FisN_6Hh313</name>
</gene>
<reference evidence="3 4" key="1">
    <citation type="journal article" date="2015" name="Plant Cell">
        <title>Oil accumulation by the oleaginous diatom Fistulifera solaris as revealed by the genome and transcriptome.</title>
        <authorList>
            <person name="Tanaka T."/>
            <person name="Maeda Y."/>
            <person name="Veluchamy A."/>
            <person name="Tanaka M."/>
            <person name="Abida H."/>
            <person name="Marechal E."/>
            <person name="Bowler C."/>
            <person name="Muto M."/>
            <person name="Sunaga Y."/>
            <person name="Tanaka M."/>
            <person name="Yoshino T."/>
            <person name="Taniguchi T."/>
            <person name="Fukuda Y."/>
            <person name="Nemoto M."/>
            <person name="Matsumoto M."/>
            <person name="Wong P.S."/>
            <person name="Aburatani S."/>
            <person name="Fujibuchi W."/>
        </authorList>
    </citation>
    <scope>NUCLEOTIDE SEQUENCE [LARGE SCALE GENOMIC DNA]</scope>
    <source>
        <strain evidence="3 4">JPCC DA0580</strain>
    </source>
</reference>
<accession>A0A1Z5K767</accession>
<protein>
    <submittedName>
        <fullName evidence="3">Uncharacterized protein</fullName>
    </submittedName>
</protein>
<comment type="caution">
    <text evidence="3">The sequence shown here is derived from an EMBL/GenBank/DDBJ whole genome shotgun (WGS) entry which is preliminary data.</text>
</comment>
<keyword evidence="1" id="KW-0175">Coiled coil</keyword>
<evidence type="ECO:0000256" key="2">
    <source>
        <dbReference type="SAM" id="SignalP"/>
    </source>
</evidence>